<evidence type="ECO:0000313" key="3">
    <source>
        <dbReference type="EMBL" id="OUZ37341.1"/>
    </source>
</evidence>
<organism evidence="3 4">
    <name type="scientific">Solibacillus kalamii</name>
    <dbReference type="NCBI Taxonomy" id="1748298"/>
    <lineage>
        <taxon>Bacteria</taxon>
        <taxon>Bacillati</taxon>
        <taxon>Bacillota</taxon>
        <taxon>Bacilli</taxon>
        <taxon>Bacillales</taxon>
        <taxon>Caryophanaceae</taxon>
        <taxon>Solibacillus</taxon>
    </lineage>
</organism>
<proteinExistence type="predicted"/>
<comment type="caution">
    <text evidence="3">The sequence shown here is derived from an EMBL/GenBank/DDBJ whole genome shotgun (WGS) entry which is preliminary data.</text>
</comment>
<protein>
    <recommendedName>
        <fullName evidence="2">Lysozyme inhibitor LprI-like N-terminal domain-containing protein</fullName>
    </recommendedName>
</protein>
<reference evidence="3 4" key="1">
    <citation type="journal article" date="2017" name="Int. J. Syst. Evol. Microbiol.">
        <title>Solibacillus kalamii sp. nov., isolated from a high-efficiency particulate arrestance filter system used in the International Space Station.</title>
        <authorList>
            <person name="Checinska Sielaff A."/>
            <person name="Kumar R.M."/>
            <person name="Pal D."/>
            <person name="Mayilraj S."/>
            <person name="Venkateswaran K."/>
        </authorList>
    </citation>
    <scope>NUCLEOTIDE SEQUENCE [LARGE SCALE GENOMIC DNA]</scope>
    <source>
        <strain evidence="3 4">ISSFR-015</strain>
    </source>
</reference>
<evidence type="ECO:0000313" key="4">
    <source>
        <dbReference type="Proteomes" id="UP000196594"/>
    </source>
</evidence>
<dbReference type="EMBL" id="NHNT01000019">
    <property type="protein sequence ID" value="OUZ37341.1"/>
    <property type="molecule type" value="Genomic_DNA"/>
</dbReference>
<dbReference type="Proteomes" id="UP000196594">
    <property type="component" value="Unassembled WGS sequence"/>
</dbReference>
<feature type="region of interest" description="Disordered" evidence="1">
    <location>
        <begin position="123"/>
        <end position="149"/>
    </location>
</feature>
<feature type="domain" description="Lysozyme inhibitor LprI-like N-terminal" evidence="2">
    <location>
        <begin position="175"/>
        <end position="262"/>
    </location>
</feature>
<dbReference type="Pfam" id="PF07007">
    <property type="entry name" value="LprI"/>
    <property type="match status" value="1"/>
</dbReference>
<dbReference type="Gene3D" id="1.20.1270.180">
    <property type="match status" value="1"/>
</dbReference>
<evidence type="ECO:0000256" key="1">
    <source>
        <dbReference type="SAM" id="MobiDB-lite"/>
    </source>
</evidence>
<gene>
    <name evidence="3" type="ORF">CBM15_18595</name>
</gene>
<keyword evidence="4" id="KW-1185">Reference proteome</keyword>
<dbReference type="PANTHER" id="PTHR39176">
    <property type="entry name" value="PERIPLASMIC PROTEIN-RELATED"/>
    <property type="match status" value="1"/>
</dbReference>
<dbReference type="PANTHER" id="PTHR39176:SF1">
    <property type="entry name" value="PERIPLASMIC PROTEIN"/>
    <property type="match status" value="1"/>
</dbReference>
<accession>A0ABX3ZCB5</accession>
<dbReference type="PROSITE" id="PS51257">
    <property type="entry name" value="PROKAR_LIPOPROTEIN"/>
    <property type="match status" value="1"/>
</dbReference>
<sequence>MKKLVGMFTVCLLLVGCGTESEEQLKDKVIVALENEEYDKALTLIEQNSGDSQIDEETKNLHAQLLAFKEVEEARSHADWDGVLDKAHTLLENPELENNLKTNLENMIEEAEQEINKSIRENFEQNSVNGDEEGNPPPGETKSSEDSSVSLKERYLAKLAEVEKSVKELDKIFDQGTQAEITEAQGEVYSQWDQLLNEIYAELKNNLPPDDMSRLRVEQHDWVEYRDEKATEAALQYKGGSMETLQYVSTQAQLTKERCYELVDLYMK</sequence>
<dbReference type="RefSeq" id="WP_087618625.1">
    <property type="nucleotide sequence ID" value="NZ_JAFBEY010000018.1"/>
</dbReference>
<evidence type="ECO:0000259" key="2">
    <source>
        <dbReference type="Pfam" id="PF07007"/>
    </source>
</evidence>
<name>A0ABX3ZCB5_9BACL</name>
<dbReference type="InterPro" id="IPR009739">
    <property type="entry name" value="LprI-like_N"/>
</dbReference>